<reference evidence="1 2" key="2">
    <citation type="journal article" date="2022" name="Mol. Ecol. Resour.">
        <title>The genomes of chicory, endive, great burdock and yacon provide insights into Asteraceae paleo-polyploidization history and plant inulin production.</title>
        <authorList>
            <person name="Fan W."/>
            <person name="Wang S."/>
            <person name="Wang H."/>
            <person name="Wang A."/>
            <person name="Jiang F."/>
            <person name="Liu H."/>
            <person name="Zhao H."/>
            <person name="Xu D."/>
            <person name="Zhang Y."/>
        </authorList>
    </citation>
    <scope>NUCLEOTIDE SEQUENCE [LARGE SCALE GENOMIC DNA]</scope>
    <source>
        <strain evidence="2">cv. Niubang</strain>
    </source>
</reference>
<sequence length="549" mass="62042">MIPNSHKKTQWGFIPIPIPIPFSYYSPLLYSFYSQALPAVNTIFANQTIKDGDTIVSHGGTFELGFFSLRNSKNRYLGIWYKKISVCTVVWVANRETPITDTSGEYKVGGDGNQMVLSGGNTDLETRRERYSTPWKSPDDPSPGRYLIWVDTNGYPQILRSEGRILEARLGPWNGLGFSGLPIDVPNPIYSGEFVVNRKEIYYKFELLSSVVQRIHFTWDGKTLQMHWIERTQEWVVYADIDADSCGRYAICGPYGRCNINKRPPCSCIEGFEPRIPEEWKASDWSSGCQRKKPLICGSDQDGFRKISGVKLPDTQRSWYNLNMTLGECEMTCRKNCSCTAYSNLDIRNGGSGCLLWFDKLMDIKEYDVDQDLYIRIAASELAKAYKKNGVLTIAMLTSSAVLLLFAVAYACRKKKKRLRKKGKGNWYGVDKNNTSVRMEDLDELPFFSLREVAKATDNFSINNKIGGGFGPVYKQWILVAIMECAVPMEVAASADIPLVVVEEEMLMRAFYDLMAAQGLATKKDDGRNGSEECEELKTSVNMGTQQKQ</sequence>
<proteinExistence type="predicted"/>
<evidence type="ECO:0000313" key="2">
    <source>
        <dbReference type="Proteomes" id="UP001055879"/>
    </source>
</evidence>
<organism evidence="1 2">
    <name type="scientific">Arctium lappa</name>
    <name type="common">Greater burdock</name>
    <name type="synonym">Lappa major</name>
    <dbReference type="NCBI Taxonomy" id="4217"/>
    <lineage>
        <taxon>Eukaryota</taxon>
        <taxon>Viridiplantae</taxon>
        <taxon>Streptophyta</taxon>
        <taxon>Embryophyta</taxon>
        <taxon>Tracheophyta</taxon>
        <taxon>Spermatophyta</taxon>
        <taxon>Magnoliopsida</taxon>
        <taxon>eudicotyledons</taxon>
        <taxon>Gunneridae</taxon>
        <taxon>Pentapetalae</taxon>
        <taxon>asterids</taxon>
        <taxon>campanulids</taxon>
        <taxon>Asterales</taxon>
        <taxon>Asteraceae</taxon>
        <taxon>Carduoideae</taxon>
        <taxon>Cardueae</taxon>
        <taxon>Arctiinae</taxon>
        <taxon>Arctium</taxon>
    </lineage>
</organism>
<reference evidence="2" key="1">
    <citation type="journal article" date="2022" name="Mol. Ecol. Resour.">
        <title>The genomes of chicory, endive, great burdock and yacon provide insights into Asteraceae palaeo-polyploidization history and plant inulin production.</title>
        <authorList>
            <person name="Fan W."/>
            <person name="Wang S."/>
            <person name="Wang H."/>
            <person name="Wang A."/>
            <person name="Jiang F."/>
            <person name="Liu H."/>
            <person name="Zhao H."/>
            <person name="Xu D."/>
            <person name="Zhang Y."/>
        </authorList>
    </citation>
    <scope>NUCLEOTIDE SEQUENCE [LARGE SCALE GENOMIC DNA]</scope>
    <source>
        <strain evidence="2">cv. Niubang</strain>
    </source>
</reference>
<protein>
    <submittedName>
        <fullName evidence="1">Uncharacterized protein</fullName>
    </submittedName>
</protein>
<evidence type="ECO:0000313" key="1">
    <source>
        <dbReference type="EMBL" id="KAI3734775.1"/>
    </source>
</evidence>
<accession>A0ACB9CKK2</accession>
<keyword evidence="2" id="KW-1185">Reference proteome</keyword>
<gene>
    <name evidence="1" type="ORF">L6452_14254</name>
</gene>
<comment type="caution">
    <text evidence="1">The sequence shown here is derived from an EMBL/GenBank/DDBJ whole genome shotgun (WGS) entry which is preliminary data.</text>
</comment>
<dbReference type="EMBL" id="CM042050">
    <property type="protein sequence ID" value="KAI3734775.1"/>
    <property type="molecule type" value="Genomic_DNA"/>
</dbReference>
<name>A0ACB9CKK2_ARCLA</name>
<dbReference type="Proteomes" id="UP001055879">
    <property type="component" value="Linkage Group LG04"/>
</dbReference>